<accession>A0ABU1JNL1</accession>
<dbReference type="InterPro" id="IPR016181">
    <property type="entry name" value="Acyl_CoA_acyltransferase"/>
</dbReference>
<dbReference type="Pfam" id="PF00583">
    <property type="entry name" value="Acetyltransf_1"/>
    <property type="match status" value="1"/>
</dbReference>
<comment type="caution">
    <text evidence="4">The sequence shown here is derived from an EMBL/GenBank/DDBJ whole genome shotgun (WGS) entry which is preliminary data.</text>
</comment>
<keyword evidence="5" id="KW-1185">Reference proteome</keyword>
<evidence type="ECO:0000256" key="2">
    <source>
        <dbReference type="ARBA" id="ARBA00023315"/>
    </source>
</evidence>
<dbReference type="Proteomes" id="UP001262410">
    <property type="component" value="Unassembled WGS sequence"/>
</dbReference>
<proteinExistence type="predicted"/>
<dbReference type="CDD" id="cd04301">
    <property type="entry name" value="NAT_SF"/>
    <property type="match status" value="1"/>
</dbReference>
<dbReference type="PANTHER" id="PTHR43877">
    <property type="entry name" value="AMINOALKYLPHOSPHONATE N-ACETYLTRANSFERASE-RELATED-RELATED"/>
    <property type="match status" value="1"/>
</dbReference>
<dbReference type="EMBL" id="JAVDPW010000004">
    <property type="protein sequence ID" value="MDR6289902.1"/>
    <property type="molecule type" value="Genomic_DNA"/>
</dbReference>
<feature type="domain" description="N-acetyltransferase" evidence="3">
    <location>
        <begin position="11"/>
        <end position="181"/>
    </location>
</feature>
<evidence type="ECO:0000313" key="5">
    <source>
        <dbReference type="Proteomes" id="UP001262410"/>
    </source>
</evidence>
<gene>
    <name evidence="4" type="ORF">E9232_002423</name>
</gene>
<protein>
    <submittedName>
        <fullName evidence="4">Ribosomal protein S18 acetylase RimI-like enzyme</fullName>
    </submittedName>
</protein>
<evidence type="ECO:0000259" key="3">
    <source>
        <dbReference type="PROSITE" id="PS51186"/>
    </source>
</evidence>
<dbReference type="InterPro" id="IPR000182">
    <property type="entry name" value="GNAT_dom"/>
</dbReference>
<keyword evidence="1" id="KW-0808">Transferase</keyword>
<evidence type="ECO:0000313" key="4">
    <source>
        <dbReference type="EMBL" id="MDR6289902.1"/>
    </source>
</evidence>
<sequence>MLSTATDPASLTIAEVQAEDLPLVLDDLAGVLHASVLDGASVGFVLPFAIDEARGFWQGLEPAFRSGARRLLVARLEGRVVGTVQLVLGMPANGIHRAEIAKLLVHPAARRRGIARMLMVAAEALARRHDRSLLLLDTRRGDSAEGLYESLGFRLFGIVPGHARSTTGVLEDTSYMLKQLA</sequence>
<name>A0ABU1JNL1_9PROT</name>
<evidence type="ECO:0000256" key="1">
    <source>
        <dbReference type="ARBA" id="ARBA00022679"/>
    </source>
</evidence>
<keyword evidence="2" id="KW-0012">Acyltransferase</keyword>
<dbReference type="RefSeq" id="WP_309794262.1">
    <property type="nucleotide sequence ID" value="NZ_JAVDPW010000004.1"/>
</dbReference>
<dbReference type="SUPFAM" id="SSF55729">
    <property type="entry name" value="Acyl-CoA N-acyltransferases (Nat)"/>
    <property type="match status" value="1"/>
</dbReference>
<organism evidence="4 5">
    <name type="scientific">Inquilinus ginsengisoli</name>
    <dbReference type="NCBI Taxonomy" id="363840"/>
    <lineage>
        <taxon>Bacteria</taxon>
        <taxon>Pseudomonadati</taxon>
        <taxon>Pseudomonadota</taxon>
        <taxon>Alphaproteobacteria</taxon>
        <taxon>Rhodospirillales</taxon>
        <taxon>Rhodospirillaceae</taxon>
        <taxon>Inquilinus</taxon>
    </lineage>
</organism>
<reference evidence="4 5" key="1">
    <citation type="submission" date="2023-07" db="EMBL/GenBank/DDBJ databases">
        <title>Sorghum-associated microbial communities from plants grown in Nebraska, USA.</title>
        <authorList>
            <person name="Schachtman D."/>
        </authorList>
    </citation>
    <scope>NUCLEOTIDE SEQUENCE [LARGE SCALE GENOMIC DNA]</scope>
    <source>
        <strain evidence="4 5">584</strain>
    </source>
</reference>
<dbReference type="Gene3D" id="3.40.630.30">
    <property type="match status" value="1"/>
</dbReference>
<dbReference type="InterPro" id="IPR050832">
    <property type="entry name" value="Bact_Acetyltransf"/>
</dbReference>
<dbReference type="PROSITE" id="PS51186">
    <property type="entry name" value="GNAT"/>
    <property type="match status" value="1"/>
</dbReference>